<dbReference type="InterPro" id="IPR027417">
    <property type="entry name" value="P-loop_NTPase"/>
</dbReference>
<organism evidence="1 2">
    <name type="scientific">Aerococcus christensenii</name>
    <dbReference type="NCBI Taxonomy" id="87541"/>
    <lineage>
        <taxon>Bacteria</taxon>
        <taxon>Bacillati</taxon>
        <taxon>Bacillota</taxon>
        <taxon>Bacilli</taxon>
        <taxon>Lactobacillales</taxon>
        <taxon>Aerococcaceae</taxon>
        <taxon>Aerococcus</taxon>
    </lineage>
</organism>
<sequence length="39" mass="4397">MTHDVSFINNVADSLLLIENGKITGFEGNLQQYNEENEV</sequence>
<dbReference type="EMBL" id="LSCQ01000017">
    <property type="protein sequence ID" value="KXB37850.1"/>
    <property type="molecule type" value="Genomic_DNA"/>
</dbReference>
<dbReference type="Gene3D" id="3.40.50.300">
    <property type="entry name" value="P-loop containing nucleotide triphosphate hydrolases"/>
    <property type="match status" value="1"/>
</dbReference>
<dbReference type="Proteomes" id="UP000070422">
    <property type="component" value="Unassembled WGS sequence"/>
</dbReference>
<gene>
    <name evidence="1" type="ORF">HMPREF3187_00244</name>
</gene>
<comment type="caution">
    <text evidence="1">The sequence shown here is derived from an EMBL/GenBank/DDBJ whole genome shotgun (WGS) entry which is preliminary data.</text>
</comment>
<evidence type="ECO:0000313" key="1">
    <source>
        <dbReference type="EMBL" id="KXB37850.1"/>
    </source>
</evidence>
<protein>
    <submittedName>
        <fullName evidence="1">Uncharacterized protein</fullName>
    </submittedName>
</protein>
<reference evidence="1 2" key="1">
    <citation type="submission" date="2016-01" db="EMBL/GenBank/DDBJ databases">
        <authorList>
            <person name="Oliw E.H."/>
        </authorList>
    </citation>
    <scope>NUCLEOTIDE SEQUENCE [LARGE SCALE GENOMIC DNA]</scope>
    <source>
        <strain evidence="1 2">KA00635</strain>
    </source>
</reference>
<evidence type="ECO:0000313" key="2">
    <source>
        <dbReference type="Proteomes" id="UP000070422"/>
    </source>
</evidence>
<dbReference type="AlphaFoldDB" id="A0A133Y3S4"/>
<proteinExistence type="predicted"/>
<accession>A0A133Y3S4</accession>
<name>A0A133Y3S4_9LACT</name>
<dbReference type="PATRIC" id="fig|87541.4.peg.244"/>